<comment type="caution">
    <text evidence="2">The sequence shown here is derived from an EMBL/GenBank/DDBJ whole genome shotgun (WGS) entry which is preliminary data.</text>
</comment>
<reference evidence="3" key="1">
    <citation type="submission" date="2023-07" db="EMBL/GenBank/DDBJ databases">
        <title>30 novel species of actinomycetes from the DSMZ collection.</title>
        <authorList>
            <person name="Nouioui I."/>
        </authorList>
    </citation>
    <scope>NUCLEOTIDE SEQUENCE [LARGE SCALE GENOMIC DNA]</scope>
    <source>
        <strain evidence="3">DSM 44918</strain>
    </source>
</reference>
<evidence type="ECO:0000313" key="2">
    <source>
        <dbReference type="EMBL" id="MDT0317239.1"/>
    </source>
</evidence>
<protein>
    <submittedName>
        <fullName evidence="2">DUF2089 domain-containing protein</fullName>
    </submittedName>
</protein>
<dbReference type="Proteomes" id="UP001183420">
    <property type="component" value="Unassembled WGS sequence"/>
</dbReference>
<gene>
    <name evidence="2" type="ORF">RNC47_02665</name>
</gene>
<dbReference type="InterPro" id="IPR018658">
    <property type="entry name" value="DUF2089"/>
</dbReference>
<dbReference type="RefSeq" id="WP_311595120.1">
    <property type="nucleotide sequence ID" value="NZ_JAVREM010000002.1"/>
</dbReference>
<dbReference type="EMBL" id="JAVREM010000002">
    <property type="protein sequence ID" value="MDT0317239.1"/>
    <property type="molecule type" value="Genomic_DNA"/>
</dbReference>
<evidence type="ECO:0000313" key="3">
    <source>
        <dbReference type="Proteomes" id="UP001183420"/>
    </source>
</evidence>
<name>A0ABU2LI34_9ACTN</name>
<sequence>MNYELVAESKGARVDWQELTDLTRGQPFVVERVRLVGSGVAVEGEFEPPQLAQLSADDQVFVAAFVRAHGSIKEMERIFGVSYPTVKSRLKRIAEQLDFVDTDPAPTGAADVVDRLRRGEISAREALAELEGPR</sequence>
<dbReference type="Pfam" id="PF09862">
    <property type="entry name" value="DUF2089"/>
    <property type="match status" value="1"/>
</dbReference>
<proteinExistence type="predicted"/>
<accession>A0ABU2LI34</accession>
<organism evidence="2 3">
    <name type="scientific">Streptomyces millisiae</name>
    <dbReference type="NCBI Taxonomy" id="3075542"/>
    <lineage>
        <taxon>Bacteria</taxon>
        <taxon>Bacillati</taxon>
        <taxon>Actinomycetota</taxon>
        <taxon>Actinomycetes</taxon>
        <taxon>Kitasatosporales</taxon>
        <taxon>Streptomycetaceae</taxon>
        <taxon>Streptomyces</taxon>
    </lineage>
</organism>
<keyword evidence="3" id="KW-1185">Reference proteome</keyword>
<evidence type="ECO:0000259" key="1">
    <source>
        <dbReference type="Pfam" id="PF09862"/>
    </source>
</evidence>
<feature type="domain" description="DUF2089" evidence="1">
    <location>
        <begin position="54"/>
        <end position="98"/>
    </location>
</feature>